<dbReference type="Pfam" id="PF07679">
    <property type="entry name" value="I-set"/>
    <property type="match status" value="1"/>
</dbReference>
<dbReference type="InterPro" id="IPR007110">
    <property type="entry name" value="Ig-like_dom"/>
</dbReference>
<dbReference type="InterPro" id="IPR013098">
    <property type="entry name" value="Ig_I-set"/>
</dbReference>
<evidence type="ECO:0000313" key="6">
    <source>
        <dbReference type="Proteomes" id="UP001497623"/>
    </source>
</evidence>
<dbReference type="PROSITE" id="PS50835">
    <property type="entry name" value="IG_LIKE"/>
    <property type="match status" value="1"/>
</dbReference>
<sequence length="304" mass="32825">MLVQDTEGTAGPVLGVSGHLVCQVLSAPQPVFTWTTSNGSVLSPQHDYAVHEPKLVDGLTLWESLLEVKALGISERTYRCTATNTLGAATTTLELALPMPSPYSLQVHNVTLTSVAMSWIANETNPAPLAFTIRYHPVYTNKYKFVEIPVSDNGTGKIYGKVVRGLTPGIRYSFTVAARAHQRASHYADPPLIVTTDGMTVIPSGRLGKDIPPEDFRDHHSDTMPPDTSHVHIGQNHRGTGIAGIGTSRLLLLLTALSGLLLLAINGIILACFLKHRKTRQEKDASKPARVVITPDGSFDDLPP</sequence>
<dbReference type="EMBL" id="CAXKWB010017682">
    <property type="protein sequence ID" value="CAL4119604.1"/>
    <property type="molecule type" value="Genomic_DNA"/>
</dbReference>
<evidence type="ECO:0000256" key="2">
    <source>
        <dbReference type="SAM" id="Phobius"/>
    </source>
</evidence>
<dbReference type="Pfam" id="PF00041">
    <property type="entry name" value="fn3"/>
    <property type="match status" value="1"/>
</dbReference>
<dbReference type="AlphaFoldDB" id="A0AAV2RA06"/>
<dbReference type="GO" id="GO:0009653">
    <property type="term" value="P:anatomical structure morphogenesis"/>
    <property type="evidence" value="ECO:0007669"/>
    <property type="project" value="UniProtKB-ARBA"/>
</dbReference>
<keyword evidence="2" id="KW-1133">Transmembrane helix</keyword>
<name>A0AAV2RA06_MEGNR</name>
<dbReference type="SMART" id="SM00060">
    <property type="entry name" value="FN3"/>
    <property type="match status" value="1"/>
</dbReference>
<evidence type="ECO:0000259" key="3">
    <source>
        <dbReference type="PROSITE" id="PS50835"/>
    </source>
</evidence>
<comment type="caution">
    <text evidence="5">The sequence shown here is derived from an EMBL/GenBank/DDBJ whole genome shotgun (WGS) entry which is preliminary data.</text>
</comment>
<dbReference type="Gene3D" id="2.60.40.10">
    <property type="entry name" value="Immunoglobulins"/>
    <property type="match status" value="2"/>
</dbReference>
<evidence type="ECO:0000256" key="1">
    <source>
        <dbReference type="SAM" id="MobiDB-lite"/>
    </source>
</evidence>
<dbReference type="InterPro" id="IPR036116">
    <property type="entry name" value="FN3_sf"/>
</dbReference>
<proteinExistence type="predicted"/>
<feature type="domain" description="Ig-like" evidence="3">
    <location>
        <begin position="1"/>
        <end position="96"/>
    </location>
</feature>
<organism evidence="5 6">
    <name type="scientific">Meganyctiphanes norvegica</name>
    <name type="common">Northern krill</name>
    <name type="synonym">Thysanopoda norvegica</name>
    <dbReference type="NCBI Taxonomy" id="48144"/>
    <lineage>
        <taxon>Eukaryota</taxon>
        <taxon>Metazoa</taxon>
        <taxon>Ecdysozoa</taxon>
        <taxon>Arthropoda</taxon>
        <taxon>Crustacea</taxon>
        <taxon>Multicrustacea</taxon>
        <taxon>Malacostraca</taxon>
        <taxon>Eumalacostraca</taxon>
        <taxon>Eucarida</taxon>
        <taxon>Euphausiacea</taxon>
        <taxon>Euphausiidae</taxon>
        <taxon>Meganyctiphanes</taxon>
    </lineage>
</organism>
<feature type="region of interest" description="Disordered" evidence="1">
    <location>
        <begin position="284"/>
        <end position="304"/>
    </location>
</feature>
<dbReference type="GO" id="GO:0030154">
    <property type="term" value="P:cell differentiation"/>
    <property type="evidence" value="ECO:0007669"/>
    <property type="project" value="UniProtKB-ARBA"/>
</dbReference>
<dbReference type="InterPro" id="IPR003961">
    <property type="entry name" value="FN3_dom"/>
</dbReference>
<dbReference type="SUPFAM" id="SSF48726">
    <property type="entry name" value="Immunoglobulin"/>
    <property type="match status" value="1"/>
</dbReference>
<dbReference type="InterPro" id="IPR036179">
    <property type="entry name" value="Ig-like_dom_sf"/>
</dbReference>
<gene>
    <name evidence="5" type="ORF">MNOR_LOCUS21719</name>
</gene>
<evidence type="ECO:0000313" key="5">
    <source>
        <dbReference type="EMBL" id="CAL4119604.1"/>
    </source>
</evidence>
<keyword evidence="2" id="KW-0472">Membrane</keyword>
<feature type="non-terminal residue" evidence="5">
    <location>
        <position position="304"/>
    </location>
</feature>
<keyword evidence="2" id="KW-0812">Transmembrane</keyword>
<feature type="domain" description="Fibronectin type-III" evidence="4">
    <location>
        <begin position="101"/>
        <end position="198"/>
    </location>
</feature>
<dbReference type="Proteomes" id="UP001497623">
    <property type="component" value="Unassembled WGS sequence"/>
</dbReference>
<protein>
    <submittedName>
        <fullName evidence="5">Uncharacterized protein</fullName>
    </submittedName>
</protein>
<accession>A0AAV2RA06</accession>
<dbReference type="InterPro" id="IPR013783">
    <property type="entry name" value="Ig-like_fold"/>
</dbReference>
<reference evidence="5 6" key="1">
    <citation type="submission" date="2024-05" db="EMBL/GenBank/DDBJ databases">
        <authorList>
            <person name="Wallberg A."/>
        </authorList>
    </citation>
    <scope>NUCLEOTIDE SEQUENCE [LARGE SCALE GENOMIC DNA]</scope>
</reference>
<dbReference type="CDD" id="cd00063">
    <property type="entry name" value="FN3"/>
    <property type="match status" value="1"/>
</dbReference>
<dbReference type="SUPFAM" id="SSF49265">
    <property type="entry name" value="Fibronectin type III"/>
    <property type="match status" value="1"/>
</dbReference>
<keyword evidence="6" id="KW-1185">Reference proteome</keyword>
<dbReference type="PROSITE" id="PS50853">
    <property type="entry name" value="FN3"/>
    <property type="match status" value="1"/>
</dbReference>
<feature type="transmembrane region" description="Helical" evidence="2">
    <location>
        <begin position="250"/>
        <end position="274"/>
    </location>
</feature>
<evidence type="ECO:0000259" key="4">
    <source>
        <dbReference type="PROSITE" id="PS50853"/>
    </source>
</evidence>